<dbReference type="SUPFAM" id="SSF102114">
    <property type="entry name" value="Radical SAM enzymes"/>
    <property type="match status" value="1"/>
</dbReference>
<evidence type="ECO:0000256" key="6">
    <source>
        <dbReference type="ARBA" id="ARBA00022691"/>
    </source>
</evidence>
<comment type="similarity">
    <text evidence="3 12">Belongs to the organic radical-activating enzymes family.</text>
</comment>
<reference evidence="13 15" key="1">
    <citation type="journal article" date="2016" name="Genome Announc.">
        <title>Complete Genome Sequence of the Amino Acid-Fermenting Clostridium propionicum X2 (DSM 1682).</title>
        <authorList>
            <person name="Poehlein A."/>
            <person name="Schlien K."/>
            <person name="Chowdhury N.P."/>
            <person name="Gottschalk G."/>
            <person name="Buckel W."/>
            <person name="Daniel R."/>
        </authorList>
    </citation>
    <scope>NUCLEOTIDE SEQUENCE [LARGE SCALE GENOMIC DNA]</scope>
    <source>
        <strain evidence="13 15">X2</strain>
    </source>
</reference>
<dbReference type="InterPro" id="IPR007197">
    <property type="entry name" value="rSAM"/>
</dbReference>
<dbReference type="PANTHER" id="PTHR30352:SF2">
    <property type="entry name" value="ANAEROBIC RIBONUCLEOSIDE-TRIPHOSPHATE REDUCTASE-ACTIVATING PROTEIN"/>
    <property type="match status" value="1"/>
</dbReference>
<sequence>MEIRLSGVVNDSIVDGPGIRLTVFTQGCPHCCPGCHNLETHDYQGGYVGDTDLILSALTENPLLDGVTLSGGEPLDQPLACNHISQGAKKLGLNVWAYTGYLWEDILEKGNPQILALLEQIDVLVDGPYQVNQRSLELLFCGSKNQRIIDVKKSLKTKTIVLWKKEQ</sequence>
<evidence type="ECO:0000313" key="14">
    <source>
        <dbReference type="EMBL" id="SHE27197.1"/>
    </source>
</evidence>
<dbReference type="PIRSF" id="PIRSF000368">
    <property type="entry name" value="NrdG"/>
    <property type="match status" value="1"/>
</dbReference>
<evidence type="ECO:0000256" key="5">
    <source>
        <dbReference type="ARBA" id="ARBA00022485"/>
    </source>
</evidence>
<evidence type="ECO:0000256" key="12">
    <source>
        <dbReference type="PIRNR" id="PIRNR000368"/>
    </source>
</evidence>
<accession>A0A110A6R3</accession>
<keyword evidence="15" id="KW-1185">Reference proteome</keyword>
<evidence type="ECO:0000256" key="3">
    <source>
        <dbReference type="ARBA" id="ARBA00009777"/>
    </source>
</evidence>
<dbReference type="Pfam" id="PF13353">
    <property type="entry name" value="Fer4_12"/>
    <property type="match status" value="1"/>
</dbReference>
<dbReference type="InterPro" id="IPR013785">
    <property type="entry name" value="Aldolase_TIM"/>
</dbReference>
<dbReference type="GO" id="GO:0051539">
    <property type="term" value="F:4 iron, 4 sulfur cluster binding"/>
    <property type="evidence" value="ECO:0007669"/>
    <property type="project" value="UniProtKB-KW"/>
</dbReference>
<reference evidence="14" key="4">
    <citation type="submission" date="2016-11" db="EMBL/GenBank/DDBJ databases">
        <authorList>
            <person name="Varghese N."/>
            <person name="Submissions S."/>
        </authorList>
    </citation>
    <scope>NUCLEOTIDE SEQUENCE</scope>
    <source>
        <strain evidence="14">DSM 1682</strain>
    </source>
</reference>
<dbReference type="InterPro" id="IPR034457">
    <property type="entry name" value="Organic_radical-activating"/>
</dbReference>
<dbReference type="SFLD" id="SFLDG01063">
    <property type="entry name" value="activating_enzymes__group_1"/>
    <property type="match status" value="1"/>
</dbReference>
<evidence type="ECO:0000313" key="13">
    <source>
        <dbReference type="EMBL" id="AMJ39938.1"/>
    </source>
</evidence>
<dbReference type="SFLD" id="SFLDF00299">
    <property type="entry name" value="anaerobic_ribonucleoside-triph"/>
    <property type="match status" value="1"/>
</dbReference>
<evidence type="ECO:0000256" key="1">
    <source>
        <dbReference type="ARBA" id="ARBA00001966"/>
    </source>
</evidence>
<dbReference type="InterPro" id="IPR001989">
    <property type="entry name" value="Radical_activat_CS"/>
</dbReference>
<dbReference type="EMBL" id="FQUA01000001">
    <property type="protein sequence ID" value="SHE27197.1"/>
    <property type="molecule type" value="Genomic_DNA"/>
</dbReference>
<dbReference type="GO" id="GO:0043365">
    <property type="term" value="F:[formate-C-acetyltransferase]-activating enzyme activity"/>
    <property type="evidence" value="ECO:0007669"/>
    <property type="project" value="InterPro"/>
</dbReference>
<keyword evidence="8 12" id="KW-0560">Oxidoreductase</keyword>
<comment type="function">
    <text evidence="2 12">Activation of anaerobic ribonucleoside-triphosphate reductase under anaerobic conditions by generation of an organic free radical, using S-adenosylmethionine and reduced flavodoxin as cosubstrates to produce 5'-deoxy-adenosine.</text>
</comment>
<dbReference type="SFLD" id="SFLDS00029">
    <property type="entry name" value="Radical_SAM"/>
    <property type="match status" value="1"/>
</dbReference>
<dbReference type="EC" id="1.97.1.-" evidence="12"/>
<evidence type="ECO:0000256" key="2">
    <source>
        <dbReference type="ARBA" id="ARBA00003852"/>
    </source>
</evidence>
<reference evidence="15" key="2">
    <citation type="submission" date="2016-01" db="EMBL/GenBank/DDBJ databases">
        <authorList>
            <person name="Poehlein A."/>
            <person name="Schlien K."/>
            <person name="Gottschalk G."/>
            <person name="Buckel W."/>
            <person name="Daniel R."/>
        </authorList>
    </citation>
    <scope>NUCLEOTIDE SEQUENCE [LARGE SCALE GENOMIC DNA]</scope>
    <source>
        <strain evidence="15">X2</strain>
    </source>
</reference>
<protein>
    <recommendedName>
        <fullName evidence="4 12">Anaerobic ribonucleoside-triphosphate reductase-activating protein</fullName>
        <ecNumber evidence="12">1.97.1.-</ecNumber>
    </recommendedName>
</protein>
<dbReference type="InterPro" id="IPR012837">
    <property type="entry name" value="NrdG"/>
</dbReference>
<dbReference type="GO" id="GO:0046872">
    <property type="term" value="F:metal ion binding"/>
    <property type="evidence" value="ECO:0007669"/>
    <property type="project" value="UniProtKB-KW"/>
</dbReference>
<evidence type="ECO:0000256" key="11">
    <source>
        <dbReference type="ARBA" id="ARBA00047365"/>
    </source>
</evidence>
<evidence type="ECO:0000256" key="4">
    <source>
        <dbReference type="ARBA" id="ARBA00014281"/>
    </source>
</evidence>
<evidence type="ECO:0000313" key="16">
    <source>
        <dbReference type="Proteomes" id="UP000184204"/>
    </source>
</evidence>
<dbReference type="OrthoDB" id="9782387at2"/>
<dbReference type="InterPro" id="IPR058240">
    <property type="entry name" value="rSAM_sf"/>
</dbReference>
<dbReference type="Gene3D" id="3.20.20.70">
    <property type="entry name" value="Aldolase class I"/>
    <property type="match status" value="1"/>
</dbReference>
<proteinExistence type="inferred from homology"/>
<evidence type="ECO:0000256" key="8">
    <source>
        <dbReference type="ARBA" id="ARBA00023002"/>
    </source>
</evidence>
<evidence type="ECO:0000256" key="10">
    <source>
        <dbReference type="ARBA" id="ARBA00023014"/>
    </source>
</evidence>
<gene>
    <name evidence="13" type="primary">pflA_1</name>
    <name evidence="13" type="ORF">CPRO_03160</name>
    <name evidence="14" type="ORF">SAMN02745151_00035</name>
</gene>
<dbReference type="RefSeq" id="WP_066047057.1">
    <property type="nucleotide sequence ID" value="NZ_CP014223.1"/>
</dbReference>
<organism evidence="14 16">
    <name type="scientific">Anaerotignum propionicum DSM 1682</name>
    <dbReference type="NCBI Taxonomy" id="991789"/>
    <lineage>
        <taxon>Bacteria</taxon>
        <taxon>Bacillati</taxon>
        <taxon>Bacillota</taxon>
        <taxon>Clostridia</taxon>
        <taxon>Lachnospirales</taxon>
        <taxon>Anaerotignaceae</taxon>
        <taxon>Anaerotignum</taxon>
    </lineage>
</organism>
<dbReference type="NCBIfam" id="TIGR02491">
    <property type="entry name" value="NrdG"/>
    <property type="match status" value="1"/>
</dbReference>
<keyword evidence="5" id="KW-0004">4Fe-4S</keyword>
<dbReference type="GO" id="GO:0004748">
    <property type="term" value="F:ribonucleoside-diphosphate reductase activity, thioredoxin disulfide as acceptor"/>
    <property type="evidence" value="ECO:0007669"/>
    <property type="project" value="TreeGrafter"/>
</dbReference>
<comment type="cofactor">
    <cofactor evidence="1">
        <name>[4Fe-4S] cluster</name>
        <dbReference type="ChEBI" id="CHEBI:49883"/>
    </cofactor>
</comment>
<keyword evidence="7" id="KW-0479">Metal-binding</keyword>
<evidence type="ECO:0000313" key="15">
    <source>
        <dbReference type="Proteomes" id="UP000068026"/>
    </source>
</evidence>
<comment type="catalytic activity">
    <reaction evidence="11">
        <text>glycyl-[protein] + reduced [flavodoxin] + S-adenosyl-L-methionine = glycin-2-yl radical-[protein] + semiquinone [flavodoxin] + 5'-deoxyadenosine + L-methionine + H(+)</text>
        <dbReference type="Rhea" id="RHEA:61976"/>
        <dbReference type="Rhea" id="RHEA-COMP:10622"/>
        <dbReference type="Rhea" id="RHEA-COMP:14480"/>
        <dbReference type="Rhea" id="RHEA-COMP:15993"/>
        <dbReference type="Rhea" id="RHEA-COMP:15994"/>
        <dbReference type="ChEBI" id="CHEBI:15378"/>
        <dbReference type="ChEBI" id="CHEBI:17319"/>
        <dbReference type="ChEBI" id="CHEBI:29947"/>
        <dbReference type="ChEBI" id="CHEBI:32722"/>
        <dbReference type="ChEBI" id="CHEBI:57618"/>
        <dbReference type="ChEBI" id="CHEBI:57844"/>
        <dbReference type="ChEBI" id="CHEBI:59789"/>
        <dbReference type="ChEBI" id="CHEBI:140311"/>
    </reaction>
</comment>
<dbReference type="EMBL" id="CP014223">
    <property type="protein sequence ID" value="AMJ39938.1"/>
    <property type="molecule type" value="Genomic_DNA"/>
</dbReference>
<keyword evidence="13" id="KW-0670">Pyruvate</keyword>
<dbReference type="AlphaFoldDB" id="A0A110A6R3"/>
<evidence type="ECO:0000256" key="7">
    <source>
        <dbReference type="ARBA" id="ARBA00022723"/>
    </source>
</evidence>
<dbReference type="PROSITE" id="PS01087">
    <property type="entry name" value="RADICAL_ACTIVATING"/>
    <property type="match status" value="1"/>
</dbReference>
<dbReference type="SFLD" id="SFLDG01066">
    <property type="entry name" value="organic_radical-activating_enz"/>
    <property type="match status" value="1"/>
</dbReference>
<dbReference type="KEGG" id="cpro:CPRO_03160"/>
<keyword evidence="10" id="KW-0411">Iron-sulfur</keyword>
<dbReference type="PANTHER" id="PTHR30352">
    <property type="entry name" value="PYRUVATE FORMATE-LYASE-ACTIVATING ENZYME"/>
    <property type="match status" value="1"/>
</dbReference>
<evidence type="ECO:0000256" key="9">
    <source>
        <dbReference type="ARBA" id="ARBA00023004"/>
    </source>
</evidence>
<dbReference type="Proteomes" id="UP000068026">
    <property type="component" value="Chromosome"/>
</dbReference>
<keyword evidence="6" id="KW-0949">S-adenosyl-L-methionine</keyword>
<reference evidence="16" key="3">
    <citation type="submission" date="2016-11" db="EMBL/GenBank/DDBJ databases">
        <authorList>
            <person name="Jaros S."/>
            <person name="Januszkiewicz K."/>
            <person name="Wedrychowicz H."/>
        </authorList>
    </citation>
    <scope>NUCLEOTIDE SEQUENCE [LARGE SCALE GENOMIC DNA]</scope>
    <source>
        <strain evidence="16">DSM 1682</strain>
    </source>
</reference>
<name>A0A110A6R3_ANAPI</name>
<keyword evidence="9" id="KW-0408">Iron</keyword>
<dbReference type="Proteomes" id="UP000184204">
    <property type="component" value="Unassembled WGS sequence"/>
</dbReference>